<accession>F4CZB1</accession>
<evidence type="ECO:0000313" key="6">
    <source>
        <dbReference type="EMBL" id="AEA25642.1"/>
    </source>
</evidence>
<organism evidence="6 7">
    <name type="scientific">Pseudonocardia dioxanivorans (strain ATCC 55486 / DSM 44775 / JCM 13855 / CB1190)</name>
    <dbReference type="NCBI Taxonomy" id="675635"/>
    <lineage>
        <taxon>Bacteria</taxon>
        <taxon>Bacillati</taxon>
        <taxon>Actinomycetota</taxon>
        <taxon>Actinomycetes</taxon>
        <taxon>Pseudonocardiales</taxon>
        <taxon>Pseudonocardiaceae</taxon>
        <taxon>Pseudonocardia</taxon>
    </lineage>
</organism>
<dbReference type="EMBL" id="CP002593">
    <property type="protein sequence ID" value="AEA25642.1"/>
    <property type="molecule type" value="Genomic_DNA"/>
</dbReference>
<evidence type="ECO:0000256" key="1">
    <source>
        <dbReference type="ARBA" id="ARBA00022630"/>
    </source>
</evidence>
<dbReference type="PRINTS" id="PR00368">
    <property type="entry name" value="FADPNR"/>
</dbReference>
<dbReference type="eggNOG" id="COG0664">
    <property type="taxonomic scope" value="Bacteria"/>
</dbReference>
<comment type="catalytic activity">
    <reaction evidence="3">
        <text>[thioredoxin]-dithiol + NADP(+) = [thioredoxin]-disulfide + NADPH + H(+)</text>
        <dbReference type="Rhea" id="RHEA:20345"/>
        <dbReference type="Rhea" id="RHEA-COMP:10698"/>
        <dbReference type="Rhea" id="RHEA-COMP:10700"/>
        <dbReference type="ChEBI" id="CHEBI:15378"/>
        <dbReference type="ChEBI" id="CHEBI:29950"/>
        <dbReference type="ChEBI" id="CHEBI:50058"/>
        <dbReference type="ChEBI" id="CHEBI:57783"/>
        <dbReference type="ChEBI" id="CHEBI:58349"/>
        <dbReference type="EC" id="1.8.1.9"/>
    </reaction>
</comment>
<dbReference type="Pfam" id="PF00027">
    <property type="entry name" value="cNMP_binding"/>
    <property type="match status" value="1"/>
</dbReference>
<dbReference type="OrthoDB" id="109585at2"/>
<gene>
    <name evidence="6" type="ordered locus">Psed_3456</name>
</gene>
<dbReference type="InterPro" id="IPR023753">
    <property type="entry name" value="FAD/NAD-binding_dom"/>
</dbReference>
<feature type="domain" description="Cyclic nucleotide-binding" evidence="5">
    <location>
        <begin position="33"/>
        <end position="153"/>
    </location>
</feature>
<dbReference type="PRINTS" id="PR00469">
    <property type="entry name" value="PNDRDTASEII"/>
</dbReference>
<dbReference type="InterPro" id="IPR018490">
    <property type="entry name" value="cNMP-bd_dom_sf"/>
</dbReference>
<dbReference type="CDD" id="cd00038">
    <property type="entry name" value="CAP_ED"/>
    <property type="match status" value="1"/>
</dbReference>
<feature type="region of interest" description="Disordered" evidence="4">
    <location>
        <begin position="1"/>
        <end position="25"/>
    </location>
</feature>
<dbReference type="InterPro" id="IPR000595">
    <property type="entry name" value="cNMP-bd_dom"/>
</dbReference>
<dbReference type="PANTHER" id="PTHR48105">
    <property type="entry name" value="THIOREDOXIN REDUCTASE 1-RELATED-RELATED"/>
    <property type="match status" value="1"/>
</dbReference>
<sequence>MSEPARESSSARSEPTLPSAESGLAETPDLYGAFPRLEAAQIEILAAHGVRRRTQVGEILIADGEPPPAFFVVLSGLVATVEGYRTPKERVVWVHGPGRFLGELGLLTGQVSFFSSVVVSAGEVLAVPVQDVRKIVTQDIGLGDEILRAYLLRRTEAIGLGAGFRIIGSRYSADTARLRTFASRNRLPHRFIDLETDVEAERTLRRLGIPANDIPLVVWGNRMLRNPSNAELAEMIGLRTLTKVDATVCDLLVVGAGPAGLAAGVYGASEGLRTVVLDAMAAGGQAGTSSRIENYLGFPAGISGAELAERALIQADKFGARTQVPFTATSLRRENDGYRVGLADGGHATARTVVVATGARYRKLPVERLDEFEQSSVYYAATQIEALLCAGDPVVVVGGGNSAGQAAVFLANHARAIHLVVRELALDQNMSRYLADRILAHPRIEVLLHSEVRELLGEQGVLEAVVVEDTVTKQRRRLEARELMVFIGAAPCTSWLAGSVDLDTGGYIRTGSAASERGAEAFAALERAPLPLETSSPGVFAAGDVRSGSVQRVASAVGEGAMAVRFVHEHLSGL</sequence>
<dbReference type="Gene3D" id="2.60.120.10">
    <property type="entry name" value="Jelly Rolls"/>
    <property type="match status" value="1"/>
</dbReference>
<dbReference type="InterPro" id="IPR050097">
    <property type="entry name" value="Ferredoxin-NADP_redctase_2"/>
</dbReference>
<dbReference type="Gene3D" id="3.50.50.60">
    <property type="entry name" value="FAD/NAD(P)-binding domain"/>
    <property type="match status" value="2"/>
</dbReference>
<dbReference type="InterPro" id="IPR014710">
    <property type="entry name" value="RmlC-like_jellyroll"/>
</dbReference>
<dbReference type="InterPro" id="IPR036188">
    <property type="entry name" value="FAD/NAD-bd_sf"/>
</dbReference>
<reference evidence="6 7" key="1">
    <citation type="journal article" date="2011" name="J. Bacteriol.">
        <title>Genome sequence of the 1,4-dioxane-degrading Pseudonocardia dioxanivorans strain CB1190.</title>
        <authorList>
            <person name="Sales C.M."/>
            <person name="Mahendra S."/>
            <person name="Grostern A."/>
            <person name="Parales R.E."/>
            <person name="Goodwin L.A."/>
            <person name="Woyke T."/>
            <person name="Nolan M."/>
            <person name="Lapidus A."/>
            <person name="Chertkov O."/>
            <person name="Ovchinnikova G."/>
            <person name="Sczyrba A."/>
            <person name="Alvarez-Cohen L."/>
        </authorList>
    </citation>
    <scope>NUCLEOTIDE SEQUENCE [LARGE SCALE GENOMIC DNA]</scope>
    <source>
        <strain evidence="7">ATCC 55486 / DSM 44775 / JCM 13855 / CB1190</strain>
    </source>
</reference>
<dbReference type="EC" id="1.8.1.9" evidence="6"/>
<dbReference type="SUPFAM" id="SSF51905">
    <property type="entry name" value="FAD/NAD(P)-binding domain"/>
    <property type="match status" value="1"/>
</dbReference>
<dbReference type="Pfam" id="PF07992">
    <property type="entry name" value="Pyr_redox_2"/>
    <property type="match status" value="1"/>
</dbReference>
<dbReference type="SUPFAM" id="SSF51206">
    <property type="entry name" value="cAMP-binding domain-like"/>
    <property type="match status" value="1"/>
</dbReference>
<evidence type="ECO:0000256" key="3">
    <source>
        <dbReference type="ARBA" id="ARBA00048132"/>
    </source>
</evidence>
<dbReference type="AlphaFoldDB" id="F4CZB1"/>
<evidence type="ECO:0000256" key="4">
    <source>
        <dbReference type="SAM" id="MobiDB-lite"/>
    </source>
</evidence>
<dbReference type="STRING" id="675635.Psed_3456"/>
<dbReference type="KEGG" id="pdx:Psed_3456"/>
<evidence type="ECO:0000313" key="7">
    <source>
        <dbReference type="Proteomes" id="UP000007809"/>
    </source>
</evidence>
<proteinExistence type="predicted"/>
<evidence type="ECO:0000256" key="2">
    <source>
        <dbReference type="ARBA" id="ARBA00023002"/>
    </source>
</evidence>
<dbReference type="eggNOG" id="COG0492">
    <property type="taxonomic scope" value="Bacteria"/>
</dbReference>
<protein>
    <submittedName>
        <fullName evidence="6">Cyclic nucleotide-binding protein</fullName>
        <ecNumber evidence="6">1.8.1.9</ecNumber>
    </submittedName>
</protein>
<name>F4CZB1_PSEUX</name>
<dbReference type="GO" id="GO:0004791">
    <property type="term" value="F:thioredoxin-disulfide reductase (NADPH) activity"/>
    <property type="evidence" value="ECO:0007669"/>
    <property type="project" value="UniProtKB-EC"/>
</dbReference>
<keyword evidence="7" id="KW-1185">Reference proteome</keyword>
<dbReference type="HOGENOM" id="CLU_031864_5_8_11"/>
<evidence type="ECO:0000259" key="5">
    <source>
        <dbReference type="PROSITE" id="PS50042"/>
    </source>
</evidence>
<keyword evidence="1" id="KW-0285">Flavoprotein</keyword>
<dbReference type="SMART" id="SM00100">
    <property type="entry name" value="cNMP"/>
    <property type="match status" value="1"/>
</dbReference>
<dbReference type="PROSITE" id="PS50042">
    <property type="entry name" value="CNMP_BINDING_3"/>
    <property type="match status" value="1"/>
</dbReference>
<dbReference type="Proteomes" id="UP000007809">
    <property type="component" value="Chromosome"/>
</dbReference>
<keyword evidence="2 6" id="KW-0560">Oxidoreductase</keyword>